<dbReference type="InterPro" id="IPR040442">
    <property type="entry name" value="Pyrv_kinase-like_dom_sf"/>
</dbReference>
<dbReference type="PANTHER" id="PTHR30502">
    <property type="entry name" value="2-KETO-3-DEOXY-L-RHAMNONATE ALDOLASE"/>
    <property type="match status" value="1"/>
</dbReference>
<dbReference type="GO" id="GO:0005737">
    <property type="term" value="C:cytoplasm"/>
    <property type="evidence" value="ECO:0007669"/>
    <property type="project" value="TreeGrafter"/>
</dbReference>
<evidence type="ECO:0000313" key="5">
    <source>
        <dbReference type="EMBL" id="HGT39440.1"/>
    </source>
</evidence>
<evidence type="ECO:0000256" key="1">
    <source>
        <dbReference type="ARBA" id="ARBA00005568"/>
    </source>
</evidence>
<dbReference type="InterPro" id="IPR050251">
    <property type="entry name" value="HpcH-HpaI_aldolase"/>
</dbReference>
<dbReference type="AlphaFoldDB" id="A0A7C4QNQ2"/>
<evidence type="ECO:0000256" key="2">
    <source>
        <dbReference type="ARBA" id="ARBA00022723"/>
    </source>
</evidence>
<comment type="similarity">
    <text evidence="1">Belongs to the HpcH/HpaI aldolase family.</text>
</comment>
<name>A0A7C4QNQ2_9PLAN</name>
<dbReference type="SUPFAM" id="SSF51621">
    <property type="entry name" value="Phosphoenolpyruvate/pyruvate domain"/>
    <property type="match status" value="1"/>
</dbReference>
<accession>A0A7C4QNQ2</accession>
<dbReference type="GO" id="GO:0016832">
    <property type="term" value="F:aldehyde-lyase activity"/>
    <property type="evidence" value="ECO:0007669"/>
    <property type="project" value="TreeGrafter"/>
</dbReference>
<keyword evidence="3" id="KW-0456">Lyase</keyword>
<reference evidence="5" key="1">
    <citation type="journal article" date="2020" name="mSystems">
        <title>Genome- and Community-Level Interaction Insights into Carbon Utilization and Element Cycling Functions of Hydrothermarchaeota in Hydrothermal Sediment.</title>
        <authorList>
            <person name="Zhou Z."/>
            <person name="Liu Y."/>
            <person name="Xu W."/>
            <person name="Pan J."/>
            <person name="Luo Z.H."/>
            <person name="Li M."/>
        </authorList>
    </citation>
    <scope>NUCLEOTIDE SEQUENCE [LARGE SCALE GENOMIC DNA]</scope>
    <source>
        <strain evidence="5">SpSt-508</strain>
    </source>
</reference>
<dbReference type="InterPro" id="IPR015813">
    <property type="entry name" value="Pyrv/PenolPyrv_kinase-like_dom"/>
</dbReference>
<proteinExistence type="inferred from homology"/>
<evidence type="ECO:0000256" key="3">
    <source>
        <dbReference type="ARBA" id="ARBA00023239"/>
    </source>
</evidence>
<keyword evidence="2" id="KW-0479">Metal-binding</keyword>
<organism evidence="5">
    <name type="scientific">Schlesneria paludicola</name>
    <dbReference type="NCBI Taxonomy" id="360056"/>
    <lineage>
        <taxon>Bacteria</taxon>
        <taxon>Pseudomonadati</taxon>
        <taxon>Planctomycetota</taxon>
        <taxon>Planctomycetia</taxon>
        <taxon>Planctomycetales</taxon>
        <taxon>Planctomycetaceae</taxon>
        <taxon>Schlesneria</taxon>
    </lineage>
</organism>
<evidence type="ECO:0000259" key="4">
    <source>
        <dbReference type="Pfam" id="PF03328"/>
    </source>
</evidence>
<comment type="caution">
    <text evidence="5">The sequence shown here is derived from an EMBL/GenBank/DDBJ whole genome shotgun (WGS) entry which is preliminary data.</text>
</comment>
<dbReference type="InterPro" id="IPR005000">
    <property type="entry name" value="Aldolase/citrate-lyase_domain"/>
</dbReference>
<dbReference type="PANTHER" id="PTHR30502:SF0">
    <property type="entry name" value="PHOSPHOENOLPYRUVATE CARBOXYLASE FAMILY PROTEIN"/>
    <property type="match status" value="1"/>
</dbReference>
<sequence length="265" mass="28372">MKSNAVKQKLLRGGTSLGTFVFEFNTTGVARLAAEAGAEFVVFDMEHTGWSVETIRLLLATTRGTPLMPAVRIPATEYHFVARVLDMGAAGIMIPMCESAEQARCLVQSAKYPPVGRRGAAFGIAHDDYTAGDLAEKIASANRETLLIAQIETQAGVENVEAIAAVEGIDVLWIGQFDLANSLGLPGQFEHPRFLECEARVLDACRAAGKVAGIMAGDVPSGRRLLERGFRMLAYSGDLWIYQAALREGLSALRGGLPPSRPVAP</sequence>
<dbReference type="GO" id="GO:0046872">
    <property type="term" value="F:metal ion binding"/>
    <property type="evidence" value="ECO:0007669"/>
    <property type="project" value="UniProtKB-KW"/>
</dbReference>
<feature type="domain" description="HpcH/HpaI aldolase/citrate lyase" evidence="4">
    <location>
        <begin position="29"/>
        <end position="236"/>
    </location>
</feature>
<gene>
    <name evidence="5" type="ORF">ENS64_09300</name>
</gene>
<protein>
    <submittedName>
        <fullName evidence="5">Aldolase</fullName>
    </submittedName>
</protein>
<dbReference type="Pfam" id="PF03328">
    <property type="entry name" value="HpcH_HpaI"/>
    <property type="match status" value="1"/>
</dbReference>
<dbReference type="EMBL" id="DSVQ01000012">
    <property type="protein sequence ID" value="HGT39440.1"/>
    <property type="molecule type" value="Genomic_DNA"/>
</dbReference>
<dbReference type="Gene3D" id="3.20.20.60">
    <property type="entry name" value="Phosphoenolpyruvate-binding domains"/>
    <property type="match status" value="1"/>
</dbReference>